<sequence length="244" mass="27482">MDATQNMDAILDNLVLPSLQKLLMRSVTTGLTSMIARSAPPLTDLTIMNTVLGGEEISLLQKMPSVRDLCLLDTCIAWWFFRRVGSTAKFSASLSDGRVEPFLPTLSSLKIRCEQAYPWSSFADLFGLDPDPDVQSGDDKTQVCQPLRRLFVEMEHAGPTVLRYYEMEDHEVDPIDEVTLWRLRTLQAAGISIEIYDHRGTLLFGANDEDEDMSFSSDEFNVYGLPFCKLTPSNPVRVKDRHKA</sequence>
<keyword evidence="2" id="KW-1185">Reference proteome</keyword>
<accession>A0A8S0VUT6</accession>
<dbReference type="Proteomes" id="UP000467700">
    <property type="component" value="Unassembled WGS sequence"/>
</dbReference>
<gene>
    <name evidence="1" type="ORF">AAE3_LOCUS13107</name>
</gene>
<proteinExistence type="predicted"/>
<organism evidence="1 2">
    <name type="scientific">Cyclocybe aegerita</name>
    <name type="common">Black poplar mushroom</name>
    <name type="synonym">Agrocybe aegerita</name>
    <dbReference type="NCBI Taxonomy" id="1973307"/>
    <lineage>
        <taxon>Eukaryota</taxon>
        <taxon>Fungi</taxon>
        <taxon>Dikarya</taxon>
        <taxon>Basidiomycota</taxon>
        <taxon>Agaricomycotina</taxon>
        <taxon>Agaricomycetes</taxon>
        <taxon>Agaricomycetidae</taxon>
        <taxon>Agaricales</taxon>
        <taxon>Agaricineae</taxon>
        <taxon>Bolbitiaceae</taxon>
        <taxon>Cyclocybe</taxon>
    </lineage>
</organism>
<dbReference type="AlphaFoldDB" id="A0A8S0VUT6"/>
<name>A0A8S0VUT6_CYCAE</name>
<evidence type="ECO:0000313" key="2">
    <source>
        <dbReference type="Proteomes" id="UP000467700"/>
    </source>
</evidence>
<reference evidence="1 2" key="1">
    <citation type="submission" date="2020-01" db="EMBL/GenBank/DDBJ databases">
        <authorList>
            <person name="Gupta K D."/>
        </authorList>
    </citation>
    <scope>NUCLEOTIDE SEQUENCE [LARGE SCALE GENOMIC DNA]</scope>
</reference>
<dbReference type="EMBL" id="CACVBS010000099">
    <property type="protein sequence ID" value="CAA7270859.1"/>
    <property type="molecule type" value="Genomic_DNA"/>
</dbReference>
<protein>
    <submittedName>
        <fullName evidence="1">Uncharacterized protein</fullName>
    </submittedName>
</protein>
<comment type="caution">
    <text evidence="1">The sequence shown here is derived from an EMBL/GenBank/DDBJ whole genome shotgun (WGS) entry which is preliminary data.</text>
</comment>
<evidence type="ECO:0000313" key="1">
    <source>
        <dbReference type="EMBL" id="CAA7270859.1"/>
    </source>
</evidence>
<dbReference type="OrthoDB" id="10503154at2759"/>